<reference evidence="3" key="1">
    <citation type="journal article" date="2019" name="Int. J. Syst. Evol. Microbiol.">
        <title>The Global Catalogue of Microorganisms (GCM) 10K type strain sequencing project: providing services to taxonomists for standard genome sequencing and annotation.</title>
        <authorList>
            <consortium name="The Broad Institute Genomics Platform"/>
            <consortium name="The Broad Institute Genome Sequencing Center for Infectious Disease"/>
            <person name="Wu L."/>
            <person name="Ma J."/>
        </authorList>
    </citation>
    <scope>NUCLEOTIDE SEQUENCE [LARGE SCALE GENOMIC DNA]</scope>
    <source>
        <strain evidence="3">KCTC 3913</strain>
    </source>
</reference>
<evidence type="ECO:0000256" key="1">
    <source>
        <dbReference type="SAM" id="MobiDB-lite"/>
    </source>
</evidence>
<proteinExistence type="predicted"/>
<comment type="caution">
    <text evidence="2">The sequence shown here is derived from an EMBL/GenBank/DDBJ whole genome shotgun (WGS) entry which is preliminary data.</text>
</comment>
<organism evidence="2 3">
    <name type="scientific">Bacillus seohaeanensis</name>
    <dbReference type="NCBI Taxonomy" id="284580"/>
    <lineage>
        <taxon>Bacteria</taxon>
        <taxon>Bacillati</taxon>
        <taxon>Bacillota</taxon>
        <taxon>Bacilli</taxon>
        <taxon>Bacillales</taxon>
        <taxon>Bacillaceae</taxon>
        <taxon>Bacillus</taxon>
    </lineage>
</organism>
<evidence type="ECO:0000313" key="3">
    <source>
        <dbReference type="Proteomes" id="UP001597506"/>
    </source>
</evidence>
<evidence type="ECO:0000313" key="2">
    <source>
        <dbReference type="EMBL" id="MFD2682078.1"/>
    </source>
</evidence>
<sequence length="173" mass="20190">MFPWNMFSPFLKNGKNMMNGMNPDDIQNYVQNMMKQTFPEDWQGMMNPQEMMKQAAGFGNQGNQGNQQPESESQHTSHSQQPIQTNVFETFEDVYIRMKLPEDEWINQLKVFHTSNQAIFENIPEIGDRQVITLPSLVKRKGASCQYKEGILEMKIPRSVDLQYTEVDIAERY</sequence>
<dbReference type="CDD" id="cd00298">
    <property type="entry name" value="ACD_sHsps_p23-like"/>
    <property type="match status" value="1"/>
</dbReference>
<feature type="compositionally biased region" description="Low complexity" evidence="1">
    <location>
        <begin position="61"/>
        <end position="82"/>
    </location>
</feature>
<dbReference type="Proteomes" id="UP001597506">
    <property type="component" value="Unassembled WGS sequence"/>
</dbReference>
<gene>
    <name evidence="2" type="ORF">ACFSUL_15160</name>
</gene>
<keyword evidence="3" id="KW-1185">Reference proteome</keyword>
<feature type="region of interest" description="Disordered" evidence="1">
    <location>
        <begin position="56"/>
        <end position="84"/>
    </location>
</feature>
<dbReference type="RefSeq" id="WP_377936798.1">
    <property type="nucleotide sequence ID" value="NZ_JBHUMF010000031.1"/>
</dbReference>
<accession>A0ABW5RTQ1</accession>
<name>A0ABW5RTQ1_9BACI</name>
<dbReference type="EMBL" id="JBHUMF010000031">
    <property type="protein sequence ID" value="MFD2682078.1"/>
    <property type="molecule type" value="Genomic_DNA"/>
</dbReference>
<protein>
    <submittedName>
        <fullName evidence="2">Hsp20/alpha crystallin family protein</fullName>
    </submittedName>
</protein>